<feature type="transmembrane region" description="Helical" evidence="1">
    <location>
        <begin position="474"/>
        <end position="493"/>
    </location>
</feature>
<name>D3BD05_HETP5</name>
<keyword evidence="1" id="KW-1133">Transmembrane helix</keyword>
<dbReference type="RefSeq" id="XP_020432916.1">
    <property type="nucleotide sequence ID" value="XM_020577242.1"/>
</dbReference>
<dbReference type="GeneID" id="31361865"/>
<gene>
    <name evidence="2" type="ORF">PPL_06383</name>
</gene>
<evidence type="ECO:0000256" key="1">
    <source>
        <dbReference type="SAM" id="Phobius"/>
    </source>
</evidence>
<comment type="caution">
    <text evidence="2">The sequence shown here is derived from an EMBL/GenBank/DDBJ whole genome shotgun (WGS) entry which is preliminary data.</text>
</comment>
<accession>D3BD05</accession>
<dbReference type="Proteomes" id="UP000001396">
    <property type="component" value="Unassembled WGS sequence"/>
</dbReference>
<feature type="transmembrane region" description="Helical" evidence="1">
    <location>
        <begin position="534"/>
        <end position="552"/>
    </location>
</feature>
<reference evidence="2 3" key="1">
    <citation type="journal article" date="2011" name="Genome Res.">
        <title>Phylogeny-wide analysis of social amoeba genomes highlights ancient origins for complex intercellular communication.</title>
        <authorList>
            <person name="Heidel A.J."/>
            <person name="Lawal H.M."/>
            <person name="Felder M."/>
            <person name="Schilde C."/>
            <person name="Helps N.R."/>
            <person name="Tunggal B."/>
            <person name="Rivero F."/>
            <person name="John U."/>
            <person name="Schleicher M."/>
            <person name="Eichinger L."/>
            <person name="Platzer M."/>
            <person name="Noegel A.A."/>
            <person name="Schaap P."/>
            <person name="Gloeckner G."/>
        </authorList>
    </citation>
    <scope>NUCLEOTIDE SEQUENCE [LARGE SCALE GENOMIC DNA]</scope>
    <source>
        <strain evidence="3">ATCC 26659 / Pp 5 / PN500</strain>
    </source>
</reference>
<sequence>MTTLSFGPTFFPSYKAMAKTDLDEATTTANTNLLVQSPAQIKAAKQKMFTDFASFTCFSSTTNNGLTTYTNFIQQAAQTVFNGNMLYNADANVLTLLGITKPKIDVLQASLFSDAASKTFYQSYAAIYFPYALYNAGDSFATANFNITAIQNSLNTLSQSAIFAAQTMLCTSYAFKAHYTGMIGYMSATPVKSANQYAKHVTNATYLKNFITKHASDNDLSSYFRDITDIKTLLDTLDPTGTASQTAVNGLNGAMFIHYFGDNNSFANTILVQSIQNQHILNVLTSLQALQTTAAAATPPTTPPGYVTVAMSLINALGGFTGAVTYIQSAIQGLQQQIISYKLGAQLSTVLENYGGKLSTILHPHLDPNFTITVNVKKLLVSLWRSSQIAVIGYGIANWNNMSTFDKTLMVGTDIAIFADILTSIKTVDKVVTHFFSVVGKTLTNNVIKYMPSVIAKGVSSAFPTIFTATASEFILARFCPVLVLGSAVLNVIDVVNDAKTGNIGALVLDFGQAVANLATVGILMASFSWSGPVALVLGGVAVILALIKFIAQSMPSDVSKTYWEKYLTDSTFKTNPNAEIIIQR</sequence>
<proteinExistence type="predicted"/>
<keyword evidence="1" id="KW-0472">Membrane</keyword>
<dbReference type="EMBL" id="ADBJ01000028">
    <property type="protein sequence ID" value="EFA80797.1"/>
    <property type="molecule type" value="Genomic_DNA"/>
</dbReference>
<dbReference type="OMA" id="SAHIDEY"/>
<dbReference type="InParanoid" id="D3BD05"/>
<evidence type="ECO:0000313" key="2">
    <source>
        <dbReference type="EMBL" id="EFA80797.1"/>
    </source>
</evidence>
<keyword evidence="3" id="KW-1185">Reference proteome</keyword>
<protein>
    <submittedName>
        <fullName evidence="2">Uncharacterized protein</fullName>
    </submittedName>
</protein>
<evidence type="ECO:0000313" key="3">
    <source>
        <dbReference type="Proteomes" id="UP000001396"/>
    </source>
</evidence>
<feature type="transmembrane region" description="Helical" evidence="1">
    <location>
        <begin position="505"/>
        <end position="528"/>
    </location>
</feature>
<keyword evidence="1" id="KW-0812">Transmembrane</keyword>
<dbReference type="AlphaFoldDB" id="D3BD05"/>
<organism evidence="2 3">
    <name type="scientific">Heterostelium pallidum (strain ATCC 26659 / Pp 5 / PN500)</name>
    <name type="common">Cellular slime mold</name>
    <name type="synonym">Polysphondylium pallidum</name>
    <dbReference type="NCBI Taxonomy" id="670386"/>
    <lineage>
        <taxon>Eukaryota</taxon>
        <taxon>Amoebozoa</taxon>
        <taxon>Evosea</taxon>
        <taxon>Eumycetozoa</taxon>
        <taxon>Dictyostelia</taxon>
        <taxon>Acytosteliales</taxon>
        <taxon>Acytosteliaceae</taxon>
        <taxon>Heterostelium</taxon>
    </lineage>
</organism>